<evidence type="ECO:0000313" key="13">
    <source>
        <dbReference type="EMBL" id="CDH53732.1"/>
    </source>
</evidence>
<dbReference type="SUPFAM" id="SSF48208">
    <property type="entry name" value="Six-hairpin glycosidases"/>
    <property type="match status" value="1"/>
</dbReference>
<dbReference type="InterPro" id="IPR008928">
    <property type="entry name" value="6-hairpin_glycosidase_sf"/>
</dbReference>
<keyword evidence="3 8" id="KW-0378">Hydrolase</keyword>
<evidence type="ECO:0000256" key="11">
    <source>
        <dbReference type="SAM" id="Phobius"/>
    </source>
</evidence>
<evidence type="ECO:0000256" key="1">
    <source>
        <dbReference type="ARBA" id="ARBA00000966"/>
    </source>
</evidence>
<evidence type="ECO:0000256" key="2">
    <source>
        <dbReference type="ARBA" id="ARBA00007072"/>
    </source>
</evidence>
<keyword evidence="11" id="KW-1133">Transmembrane helix</keyword>
<dbReference type="STRING" id="1263082.A0A068RVT3"/>
<dbReference type="EMBL" id="CBTN010000019">
    <property type="protein sequence ID" value="CDH53732.1"/>
    <property type="molecule type" value="Genomic_DNA"/>
</dbReference>
<dbReference type="GO" id="GO:0008810">
    <property type="term" value="F:cellulase activity"/>
    <property type="evidence" value="ECO:0007669"/>
    <property type="project" value="UniProtKB-EC"/>
</dbReference>
<protein>
    <recommendedName>
        <fullName evidence="9">Endoglucanase</fullName>
        <ecNumber evidence="9">3.2.1.4</ecNumber>
    </recommendedName>
</protein>
<keyword evidence="11" id="KW-0472">Membrane</keyword>
<keyword evidence="5 8" id="KW-0119">Carbohydrate metabolism</keyword>
<accession>A0A068RVT3</accession>
<dbReference type="VEuPathDB" id="FungiDB:LCOR_05053.1"/>
<feature type="region of interest" description="Disordered" evidence="10">
    <location>
        <begin position="537"/>
        <end position="556"/>
    </location>
</feature>
<feature type="active site" evidence="8">
    <location>
        <position position="448"/>
    </location>
</feature>
<evidence type="ECO:0000256" key="3">
    <source>
        <dbReference type="ARBA" id="ARBA00022801"/>
    </source>
</evidence>
<comment type="caution">
    <text evidence="13">The sequence shown here is derived from an EMBL/GenBank/DDBJ whole genome shotgun (WGS) entry which is preliminary data.</text>
</comment>
<dbReference type="Proteomes" id="UP000027586">
    <property type="component" value="Unassembled WGS sequence"/>
</dbReference>
<evidence type="ECO:0000256" key="6">
    <source>
        <dbReference type="ARBA" id="ARBA00023295"/>
    </source>
</evidence>
<feature type="domain" description="Glycoside hydrolase family 9" evidence="12">
    <location>
        <begin position="24"/>
        <end position="460"/>
    </location>
</feature>
<feature type="signal peptide" evidence="9">
    <location>
        <begin position="1"/>
        <end position="19"/>
    </location>
</feature>
<dbReference type="PROSITE" id="PS51257">
    <property type="entry name" value="PROKAR_LIPOPROTEIN"/>
    <property type="match status" value="1"/>
</dbReference>
<comment type="catalytic activity">
    <reaction evidence="1 9">
        <text>Endohydrolysis of (1-&gt;4)-beta-D-glucosidic linkages in cellulose, lichenin and cereal beta-D-glucans.</text>
        <dbReference type="EC" id="3.2.1.4"/>
    </reaction>
</comment>
<comment type="similarity">
    <text evidence="2 8 9">Belongs to the glycosyl hydrolase 9 (cellulase E) family.</text>
</comment>
<proteinExistence type="inferred from homology"/>
<evidence type="ECO:0000256" key="8">
    <source>
        <dbReference type="PROSITE-ProRule" id="PRU10060"/>
    </source>
</evidence>
<dbReference type="InterPro" id="IPR001701">
    <property type="entry name" value="Glyco_hydro_9"/>
</dbReference>
<feature type="chain" id="PRO_5005103996" description="Endoglucanase" evidence="9">
    <location>
        <begin position="20"/>
        <end position="556"/>
    </location>
</feature>
<dbReference type="GO" id="GO:0030245">
    <property type="term" value="P:cellulose catabolic process"/>
    <property type="evidence" value="ECO:0007669"/>
    <property type="project" value="UniProtKB-KW"/>
</dbReference>
<dbReference type="EC" id="3.2.1.4" evidence="9"/>
<feature type="transmembrane region" description="Helical" evidence="11">
    <location>
        <begin position="497"/>
        <end position="520"/>
    </location>
</feature>
<keyword evidence="6 8" id="KW-0326">Glycosidase</keyword>
<name>A0A068RVT3_9FUNG</name>
<dbReference type="InterPro" id="IPR012341">
    <property type="entry name" value="6hp_glycosidase-like_sf"/>
</dbReference>
<evidence type="ECO:0000259" key="12">
    <source>
        <dbReference type="Pfam" id="PF00759"/>
    </source>
</evidence>
<feature type="active site" evidence="8">
    <location>
        <position position="439"/>
    </location>
</feature>
<dbReference type="Pfam" id="PF00759">
    <property type="entry name" value="Glyco_hydro_9"/>
    <property type="match status" value="1"/>
</dbReference>
<evidence type="ECO:0000256" key="5">
    <source>
        <dbReference type="ARBA" id="ARBA00023277"/>
    </source>
</evidence>
<keyword evidence="14" id="KW-1185">Reference proteome</keyword>
<evidence type="ECO:0000256" key="7">
    <source>
        <dbReference type="ARBA" id="ARBA00023326"/>
    </source>
</evidence>
<dbReference type="PANTHER" id="PTHR22298">
    <property type="entry name" value="ENDO-1,4-BETA-GLUCANASE"/>
    <property type="match status" value="1"/>
</dbReference>
<organism evidence="13 14">
    <name type="scientific">Lichtheimia corymbifera JMRC:FSU:9682</name>
    <dbReference type="NCBI Taxonomy" id="1263082"/>
    <lineage>
        <taxon>Eukaryota</taxon>
        <taxon>Fungi</taxon>
        <taxon>Fungi incertae sedis</taxon>
        <taxon>Mucoromycota</taxon>
        <taxon>Mucoromycotina</taxon>
        <taxon>Mucoromycetes</taxon>
        <taxon>Mucorales</taxon>
        <taxon>Lichtheimiaceae</taxon>
        <taxon>Lichtheimia</taxon>
    </lineage>
</organism>
<gene>
    <name evidence="13" type="ORF">LCOR_05053.1</name>
</gene>
<keyword evidence="11" id="KW-0812">Transmembrane</keyword>
<dbReference type="AlphaFoldDB" id="A0A068RVT3"/>
<keyword evidence="7 8" id="KW-0624">Polysaccharide degradation</keyword>
<keyword evidence="4 9" id="KW-0136">Cellulose degradation</keyword>
<evidence type="ECO:0000256" key="4">
    <source>
        <dbReference type="ARBA" id="ARBA00023001"/>
    </source>
</evidence>
<reference evidence="13" key="1">
    <citation type="submission" date="2013-08" db="EMBL/GenBank/DDBJ databases">
        <title>Gene expansion shapes genome architecture in the human pathogen Lichtheimia corymbifera: an evolutionary genomics analysis in the ancient terrestrial Mucorales (Mucoromycotina).</title>
        <authorList>
            <person name="Schwartze V.U."/>
            <person name="Winter S."/>
            <person name="Shelest E."/>
            <person name="Marcet-Houben M."/>
            <person name="Horn F."/>
            <person name="Wehner S."/>
            <person name="Hoffmann K."/>
            <person name="Riege K."/>
            <person name="Sammeth M."/>
            <person name="Nowrousian M."/>
            <person name="Valiante V."/>
            <person name="Linde J."/>
            <person name="Jacobsen I.D."/>
            <person name="Marz M."/>
            <person name="Brakhage A.A."/>
            <person name="Gabaldon T."/>
            <person name="Bocker S."/>
            <person name="Voigt K."/>
        </authorList>
    </citation>
    <scope>NUCLEOTIDE SEQUENCE [LARGE SCALE GENOMIC DNA]</scope>
    <source>
        <strain evidence="13">FSU 9682</strain>
    </source>
</reference>
<dbReference type="Gene3D" id="1.50.10.10">
    <property type="match status" value="1"/>
</dbReference>
<evidence type="ECO:0000256" key="9">
    <source>
        <dbReference type="RuleBase" id="RU361166"/>
    </source>
</evidence>
<keyword evidence="9" id="KW-0732">Signal</keyword>
<evidence type="ECO:0000313" key="14">
    <source>
        <dbReference type="Proteomes" id="UP000027586"/>
    </source>
</evidence>
<dbReference type="PROSITE" id="PS00698">
    <property type="entry name" value="GH9_3"/>
    <property type="match status" value="1"/>
</dbReference>
<sequence>MLKKQLLLSIALFFSIACAQNAYYTALLNDSLWFYEAQRSGKLPSDNRVPWRHDSALNDGKDNDVNLTGGYYDAGNYMKFTVPLAHTITLVSWGAIEWHEGYEKANQTRYLHDMLRWGTDWLIKAHPSDSVLFVQVADGDIDNDYWGPDTGIATPRPSYYVDYDNPGTDAAALTAAAFASASLVFRDSDRNYTDTLVSHAKTVYEFAEAGTPWQVYSDAVTEADEYYGMGNYTSQLVYGALWLYRATGDTKYRDKASRYYDQFQLASKRIAIMDWSDATGSVYVLGAAIDNTTTKYNEAATKYLDTIIPNDESDDSSSNNDPCTYTDGGLLWCGSASSSNSLVPANDIAFLSVMYDHTVNGQAGKYTQFAMKQLDYVLGNNPMFTPYVCGVHMNSPKNPHHAGASGGTDISNIDKDSGNSHVLYGAVVGGPDQKDRFFDERSDYDQSEVALDYNAPFQSLVAYQLMTDADDPPYVNITTPRPAVSRDDDGSSSFPSWAIAVVVVVVVLFLVAVALTVYFLRKRRAKIQHQQSIVEQQSDGKPAVAVGNASPQPNSQ</sequence>
<evidence type="ECO:0000256" key="10">
    <source>
        <dbReference type="SAM" id="MobiDB-lite"/>
    </source>
</evidence>
<dbReference type="InterPro" id="IPR033126">
    <property type="entry name" value="Glyco_hydro_9_Asp/Glu_AS"/>
</dbReference>
<dbReference type="OrthoDB" id="10257085at2759"/>